<dbReference type="eggNOG" id="arCOG02257">
    <property type="taxonomic scope" value="Archaea"/>
</dbReference>
<dbReference type="GeneID" id="10393380"/>
<protein>
    <recommendedName>
        <fullName evidence="4">Nucleic acid binding OB-fold tRNA/helicase-type</fullName>
    </recommendedName>
</protein>
<dbReference type="HOGENOM" id="CLU_080075_1_0_2"/>
<dbReference type="RefSeq" id="WP_013682997.1">
    <property type="nucleotide sequence ID" value="NC_015320.1"/>
</dbReference>
<keyword evidence="1" id="KW-0175">Coiled coil</keyword>
<dbReference type="CDD" id="cd03524">
    <property type="entry name" value="RPA2_OBF_family"/>
    <property type="match status" value="1"/>
</dbReference>
<evidence type="ECO:0000256" key="1">
    <source>
        <dbReference type="SAM" id="Coils"/>
    </source>
</evidence>
<dbReference type="Proteomes" id="UP000008136">
    <property type="component" value="Chromosome"/>
</dbReference>
<dbReference type="OrthoDB" id="56523at2157"/>
<dbReference type="KEGG" id="ave:Arcve_0286"/>
<evidence type="ECO:0008006" key="4">
    <source>
        <dbReference type="Google" id="ProtNLM"/>
    </source>
</evidence>
<dbReference type="AlphaFoldDB" id="F2KP13"/>
<dbReference type="EMBL" id="CP002588">
    <property type="protein sequence ID" value="AEA46321.1"/>
    <property type="molecule type" value="Genomic_DNA"/>
</dbReference>
<accession>F2KP13</accession>
<dbReference type="STRING" id="693661.Arcve_0286"/>
<evidence type="ECO:0000313" key="2">
    <source>
        <dbReference type="EMBL" id="AEA46321.1"/>
    </source>
</evidence>
<proteinExistence type="predicted"/>
<reference evidence="2 3" key="1">
    <citation type="submission" date="2011-03" db="EMBL/GenBank/DDBJ databases">
        <title>The complete genome of Archaeoglobus veneficus SNP6.</title>
        <authorList>
            <consortium name="US DOE Joint Genome Institute (JGI-PGF)"/>
            <person name="Lucas S."/>
            <person name="Copeland A."/>
            <person name="Lapidus A."/>
            <person name="Bruce D."/>
            <person name="Goodwin L."/>
            <person name="Pitluck S."/>
            <person name="Kyrpides N."/>
            <person name="Mavromatis K."/>
            <person name="Pagani I."/>
            <person name="Ivanova N."/>
            <person name="Mikhailova N."/>
            <person name="Lu M."/>
            <person name="Detter J.C."/>
            <person name="Tapia R."/>
            <person name="Han C."/>
            <person name="Land M."/>
            <person name="Hauser L."/>
            <person name="Markowitz V."/>
            <person name="Cheng J.-F."/>
            <person name="Hugenholtz P."/>
            <person name="Woyke T."/>
            <person name="Wu D."/>
            <person name="Spring S."/>
            <person name="Brambilla E."/>
            <person name="Klenk H.-P."/>
            <person name="Eisen J.A."/>
        </authorList>
    </citation>
    <scope>NUCLEOTIDE SEQUENCE [LARGE SCALE GENOMIC DNA]</scope>
    <source>
        <strain>SNP6</strain>
    </source>
</reference>
<keyword evidence="3" id="KW-1185">Reference proteome</keyword>
<sequence>MNGRKREVARRLFAYEFNRSTHKIGGEDERSPVYVLTPTGMRCNRVFVVGVLLDKEETRPDTNFWRIRVSDPTGVFIGYVGRFQPDALETILEVEPPELVAIVAKVRLFEGETRNFASLRPESIAVVDSDVRDYWVCETARLTLERIKQMEERSSEDAELAWQIYNPDLEEYRTIVRQAVQSVVAEYGVVEEAKEKAAREEEKEEIEEIEDIDEFEEEFDFEEEEWDLSDILGE</sequence>
<gene>
    <name evidence="2" type="ordered locus">Arcve_0286</name>
</gene>
<organism evidence="2 3">
    <name type="scientific">Archaeoglobus veneficus (strain DSM 11195 / SNP6)</name>
    <dbReference type="NCBI Taxonomy" id="693661"/>
    <lineage>
        <taxon>Archaea</taxon>
        <taxon>Methanobacteriati</taxon>
        <taxon>Methanobacteriota</taxon>
        <taxon>Archaeoglobi</taxon>
        <taxon>Archaeoglobales</taxon>
        <taxon>Archaeoglobaceae</taxon>
        <taxon>Archaeoglobus</taxon>
    </lineage>
</organism>
<evidence type="ECO:0000313" key="3">
    <source>
        <dbReference type="Proteomes" id="UP000008136"/>
    </source>
</evidence>
<name>F2KP13_ARCVS</name>
<feature type="coiled-coil region" evidence="1">
    <location>
        <begin position="190"/>
        <end position="218"/>
    </location>
</feature>